<reference evidence="2" key="1">
    <citation type="submission" date="2017-05" db="EMBL/GenBank/DDBJ databases">
        <authorList>
            <person name="Kirkegaard R."/>
            <person name="Mcilroy J S."/>
        </authorList>
    </citation>
    <scope>NUCLEOTIDE SEQUENCE [LARGE SCALE GENOMIC DNA]</scope>
</reference>
<organism evidence="1 2">
    <name type="scientific">Candidatus Brevifilum fermentans</name>
    <dbReference type="NCBI Taxonomy" id="1986204"/>
    <lineage>
        <taxon>Bacteria</taxon>
        <taxon>Bacillati</taxon>
        <taxon>Chloroflexota</taxon>
        <taxon>Anaerolineae</taxon>
        <taxon>Anaerolineales</taxon>
        <taxon>Anaerolineaceae</taxon>
        <taxon>Candidatus Brevifilum</taxon>
    </lineage>
</organism>
<sequence>MGSKVYFDEAVICKPDILVLSTYGKGVFHGKENKPISLGNCVDPVLVSAFFSGFGILY</sequence>
<protein>
    <submittedName>
        <fullName evidence="1">Uncharacterized protein</fullName>
    </submittedName>
</protein>
<dbReference type="EMBL" id="LT859958">
    <property type="protein sequence ID" value="SMX53879.1"/>
    <property type="molecule type" value="Genomic_DNA"/>
</dbReference>
<gene>
    <name evidence="1" type="ORF">CFX1CAM_0814</name>
</gene>
<evidence type="ECO:0000313" key="1">
    <source>
        <dbReference type="EMBL" id="SMX53879.1"/>
    </source>
</evidence>
<name>A0A1Y6K5L0_9CHLR</name>
<keyword evidence="2" id="KW-1185">Reference proteome</keyword>
<accession>A0A1Y6K5L0</accession>
<dbReference type="Proteomes" id="UP000195514">
    <property type="component" value="Chromosome I"/>
</dbReference>
<dbReference type="KEGG" id="abat:CFX1CAM_0814"/>
<dbReference type="AlphaFoldDB" id="A0A1Y6K5L0"/>
<proteinExistence type="predicted"/>
<evidence type="ECO:0000313" key="2">
    <source>
        <dbReference type="Proteomes" id="UP000195514"/>
    </source>
</evidence>